<dbReference type="Gene3D" id="2.130.10.10">
    <property type="entry name" value="YVTN repeat-like/Quinoprotein amine dehydrogenase"/>
    <property type="match status" value="2"/>
</dbReference>
<dbReference type="CDD" id="cd12188">
    <property type="entry name" value="SDH"/>
    <property type="match status" value="1"/>
</dbReference>
<evidence type="ECO:0000256" key="8">
    <source>
        <dbReference type="ARBA" id="ARBA00023157"/>
    </source>
</evidence>
<dbReference type="EC" id="1.5.1.7" evidence="3"/>
<dbReference type="SMART" id="SM01002">
    <property type="entry name" value="AlaDh_PNT_C"/>
    <property type="match status" value="1"/>
</dbReference>
<evidence type="ECO:0000313" key="19">
    <source>
        <dbReference type="EMBL" id="GAT49778.1"/>
    </source>
</evidence>
<evidence type="ECO:0000259" key="17">
    <source>
        <dbReference type="SMART" id="SM01002"/>
    </source>
</evidence>
<feature type="region of interest" description="Disordered" evidence="15">
    <location>
        <begin position="1245"/>
        <end position="1290"/>
    </location>
</feature>
<dbReference type="PANTHER" id="PTHR43739:SF2">
    <property type="entry name" value="OLIGOXYLOGLUCAN-REDUCING END-SPECIFIC XYLOGLUCANASE-RELATED"/>
    <property type="match status" value="1"/>
</dbReference>
<evidence type="ECO:0000256" key="16">
    <source>
        <dbReference type="SAM" id="SignalP"/>
    </source>
</evidence>
<dbReference type="SUPFAM" id="SSF110296">
    <property type="entry name" value="Oligoxyloglucan reducing end-specific cellobiohydrolase"/>
    <property type="match status" value="2"/>
</dbReference>
<keyword evidence="8" id="KW-1015">Disulfide bond</keyword>
<comment type="subunit">
    <text evidence="2">Monomer.</text>
</comment>
<feature type="signal peptide" evidence="16">
    <location>
        <begin position="1"/>
        <end position="20"/>
    </location>
</feature>
<protein>
    <recommendedName>
        <fullName evidence="4">Saccharopine dehydrogenase [NAD(+), L-lysine-forming]</fullName>
        <ecNumber evidence="3">1.5.1.7</ecNumber>
    </recommendedName>
    <alternativeName>
        <fullName evidence="12">Lysine--2-oxoglutarate reductase</fullName>
    </alternativeName>
</protein>
<dbReference type="InterPro" id="IPR027281">
    <property type="entry name" value="Lys1"/>
</dbReference>
<dbReference type="Gene3D" id="3.40.50.720">
    <property type="entry name" value="NAD(P)-binding Rossmann-like Domain"/>
    <property type="match status" value="2"/>
</dbReference>
<keyword evidence="6 16" id="KW-0732">Signal</keyword>
<evidence type="ECO:0000256" key="3">
    <source>
        <dbReference type="ARBA" id="ARBA00012847"/>
    </source>
</evidence>
<keyword evidence="7" id="KW-0378">Hydrolase</keyword>
<feature type="compositionally biased region" description="Polar residues" evidence="15">
    <location>
        <begin position="1275"/>
        <end position="1287"/>
    </location>
</feature>
<dbReference type="CDD" id="cd15482">
    <property type="entry name" value="Sialidase_non-viral"/>
    <property type="match status" value="1"/>
</dbReference>
<feature type="compositionally biased region" description="Low complexity" evidence="15">
    <location>
        <begin position="781"/>
        <end position="830"/>
    </location>
</feature>
<gene>
    <name evidence="19" type="ORF">MCHLO_07067</name>
</gene>
<evidence type="ECO:0000256" key="9">
    <source>
        <dbReference type="ARBA" id="ARBA00023277"/>
    </source>
</evidence>
<comment type="similarity">
    <text evidence="13">Belongs to the glycosyl hydrolase 74 family.</text>
</comment>
<evidence type="ECO:0000256" key="10">
    <source>
        <dbReference type="ARBA" id="ARBA00023295"/>
    </source>
</evidence>
<dbReference type="Pfam" id="PF00734">
    <property type="entry name" value="CBM_1"/>
    <property type="match status" value="1"/>
</dbReference>
<comment type="catalytic activity">
    <reaction evidence="14">
        <text>L-saccharopine + NAD(+) + H2O = L-lysine + 2-oxoglutarate + NADH + H(+)</text>
        <dbReference type="Rhea" id="RHEA:12440"/>
        <dbReference type="ChEBI" id="CHEBI:15377"/>
        <dbReference type="ChEBI" id="CHEBI:15378"/>
        <dbReference type="ChEBI" id="CHEBI:16810"/>
        <dbReference type="ChEBI" id="CHEBI:32551"/>
        <dbReference type="ChEBI" id="CHEBI:57540"/>
        <dbReference type="ChEBI" id="CHEBI:57945"/>
        <dbReference type="ChEBI" id="CHEBI:57951"/>
        <dbReference type="EC" id="1.5.1.7"/>
    </reaction>
</comment>
<dbReference type="InterPro" id="IPR000254">
    <property type="entry name" value="CBD"/>
</dbReference>
<keyword evidence="11" id="KW-0624">Polysaccharide degradation</keyword>
<dbReference type="SUPFAM" id="SSF57180">
    <property type="entry name" value="Cellulose-binding domain"/>
    <property type="match status" value="1"/>
</dbReference>
<dbReference type="SUPFAM" id="SSF52283">
    <property type="entry name" value="Formate/glycerate dehydrogenase catalytic domain-like"/>
    <property type="match status" value="1"/>
</dbReference>
<evidence type="ECO:0000256" key="2">
    <source>
        <dbReference type="ARBA" id="ARBA00011245"/>
    </source>
</evidence>
<evidence type="ECO:0000256" key="15">
    <source>
        <dbReference type="SAM" id="MobiDB-lite"/>
    </source>
</evidence>
<dbReference type="PANTHER" id="PTHR43739">
    <property type="entry name" value="XYLOGLUCANASE (EUROFUNG)"/>
    <property type="match status" value="1"/>
</dbReference>
<dbReference type="Proteomes" id="UP000815677">
    <property type="component" value="Unassembled WGS sequence"/>
</dbReference>
<dbReference type="InterPro" id="IPR007698">
    <property type="entry name" value="AlaDH/PNT_NAD(H)-bd"/>
</dbReference>
<keyword evidence="5" id="KW-0028">Amino-acid biosynthesis</keyword>
<evidence type="ECO:0000256" key="7">
    <source>
        <dbReference type="ARBA" id="ARBA00022801"/>
    </source>
</evidence>
<proteinExistence type="inferred from homology"/>
<feature type="domain" description="Alanine dehydrogenase/pyridine nucleotide transhydrogenase NAD(H)-binding" evidence="17">
    <location>
        <begin position="1011"/>
        <end position="1132"/>
    </location>
</feature>
<feature type="domain" description="Alanine dehydrogenase/pyridine nucleotide transhydrogenase N-terminal" evidence="18">
    <location>
        <begin position="849"/>
        <end position="983"/>
    </location>
</feature>
<reference evidence="19" key="1">
    <citation type="submission" date="2014-09" db="EMBL/GenBank/DDBJ databases">
        <title>Genome sequence of the luminous mushroom Mycena chlorophos for searching fungal bioluminescence genes.</title>
        <authorList>
            <person name="Tanaka Y."/>
            <person name="Kasuga D."/>
            <person name="Oba Y."/>
            <person name="Hase S."/>
            <person name="Sato K."/>
            <person name="Oba Y."/>
            <person name="Sakakibara Y."/>
        </authorList>
    </citation>
    <scope>NUCLEOTIDE SEQUENCE</scope>
</reference>
<evidence type="ECO:0000256" key="12">
    <source>
        <dbReference type="ARBA" id="ARBA00033228"/>
    </source>
</evidence>
<dbReference type="InterPro" id="IPR007886">
    <property type="entry name" value="AlaDH/PNT_N"/>
</dbReference>
<evidence type="ECO:0000256" key="11">
    <source>
        <dbReference type="ARBA" id="ARBA00023326"/>
    </source>
</evidence>
<evidence type="ECO:0000313" key="20">
    <source>
        <dbReference type="Proteomes" id="UP000815677"/>
    </source>
</evidence>
<evidence type="ECO:0000256" key="1">
    <source>
        <dbReference type="ARBA" id="ARBA00004884"/>
    </source>
</evidence>
<dbReference type="InterPro" id="IPR052025">
    <property type="entry name" value="Xyloglucanase_GH74"/>
</dbReference>
<keyword evidence="9" id="KW-0119">Carbohydrate metabolism</keyword>
<evidence type="ECO:0000256" key="13">
    <source>
        <dbReference type="ARBA" id="ARBA00037986"/>
    </source>
</evidence>
<evidence type="ECO:0000256" key="6">
    <source>
        <dbReference type="ARBA" id="ARBA00022729"/>
    </source>
</evidence>
<name>A0ABQ0LF93_MYCCL</name>
<evidence type="ECO:0000256" key="4">
    <source>
        <dbReference type="ARBA" id="ARBA00021221"/>
    </source>
</evidence>
<dbReference type="InterPro" id="IPR015943">
    <property type="entry name" value="WD40/YVTN_repeat-like_dom_sf"/>
</dbReference>
<organism evidence="19 20">
    <name type="scientific">Mycena chlorophos</name>
    <name type="common">Agaric fungus</name>
    <name type="synonym">Agaricus chlorophos</name>
    <dbReference type="NCBI Taxonomy" id="658473"/>
    <lineage>
        <taxon>Eukaryota</taxon>
        <taxon>Fungi</taxon>
        <taxon>Dikarya</taxon>
        <taxon>Basidiomycota</taxon>
        <taxon>Agaricomycotina</taxon>
        <taxon>Agaricomycetes</taxon>
        <taxon>Agaricomycetidae</taxon>
        <taxon>Agaricales</taxon>
        <taxon>Marasmiineae</taxon>
        <taxon>Mycenaceae</taxon>
        <taxon>Mycena</taxon>
    </lineage>
</organism>
<evidence type="ECO:0000256" key="5">
    <source>
        <dbReference type="ARBA" id="ARBA00022605"/>
    </source>
</evidence>
<dbReference type="Pfam" id="PF05222">
    <property type="entry name" value="AlaDh_PNT_N"/>
    <property type="match status" value="1"/>
</dbReference>
<dbReference type="EMBL" id="DF845807">
    <property type="protein sequence ID" value="GAT49778.1"/>
    <property type="molecule type" value="Genomic_DNA"/>
</dbReference>
<keyword evidence="10" id="KW-0326">Glycosidase</keyword>
<accession>A0ABQ0LF93</accession>
<comment type="pathway">
    <text evidence="1">Amino-acid biosynthesis; L-lysine biosynthesis via AAA pathway; L-lysine from L-alpha-aminoadipate (fungal route): step 3/3.</text>
</comment>
<dbReference type="InterPro" id="IPR035971">
    <property type="entry name" value="CBD_sf"/>
</dbReference>
<keyword evidence="20" id="KW-1185">Reference proteome</keyword>
<evidence type="ECO:0000259" key="18">
    <source>
        <dbReference type="SMART" id="SM01003"/>
    </source>
</evidence>
<dbReference type="SMART" id="SM01003">
    <property type="entry name" value="AlaDh_PNT_N"/>
    <property type="match status" value="1"/>
</dbReference>
<feature type="region of interest" description="Disordered" evidence="15">
    <location>
        <begin position="781"/>
        <end position="835"/>
    </location>
</feature>
<feature type="chain" id="PRO_5046694497" description="Saccharopine dehydrogenase [NAD(+), L-lysine-forming]" evidence="16">
    <location>
        <begin position="21"/>
        <end position="1582"/>
    </location>
</feature>
<sequence>MPSLSSLVVFAVAAAQLVSAASQAYTWNNVRIGGGGGFVPGIVFNPSEKGLAFARCDIGGAYKLNSDDTWTPLLDWVDNAQWAYWGVAALATDPVDTNRLYLAVGGYTNDYDPNNGNILISTDTGSTWTRLAVDPNLNSILYFGAGAGKGLWKSTNYGETWTQVTNFPSVGTYAPDPTDSTGYNSELIGLAWVTFDSTSGTSGTATPRIFVGVANLGSTNIYYTENAGETWAAVPGQNSTYMPHKGVLSPKEKLLYVTYSNGGQSQTLCSSNFRSLDLSWSLRWVRCSQVEIPRHLKLRRTLGAVAKYNITSSTWTDITPDVDSSLGGPLYYGFGGLAVDLQTPGVLMVAALNSWWPNGQMAMITLDELDSSIQEKRGRPSGIGHPIARSVSDPTNNIEQYYTYSDSLAPWIGVNGDVNDPGLLQVGWMIEALVIDPFDSNHWLYGTGETIYGGHNLLTWDTKHNVSISSLAEGIEETSVQALISPPGGAPLISALGDIQGFVHTSLTTPPPLSAVWTDPQWSTTADLDYAGLSPSTIVRIGTNDSSLQVALSNTGGSSWSIDYGASQVAEGGHVAISASGDTVLWSTNGQGVLVSQYTSAFSLVSSLPTGAVIASDKVNDSVFYGAYSSSFYVSTDGGKTFKVTASLSDSSSPQKIVVHPNVTGDVWVTSDVGLFHSTNTGSTFTQISSVTEAWQMALGVPQTSGGYPAVYIAAEIGGVVGYYRSDTEGSSWVQINDAAHGFGSAASNPIAADHSTYGRVYIGTNGRGIFYGDIAGSVTSTTTSSSSTTSKTSSTTTSSKTTTTSSSKTTSSTTTSKSSSTTSSTSTSSAPSGTATAYAQCGGQGWTGPTACLVPFEHRSALTPTTAKALLDAGFKVSVERDEQRIFADKEYEEVGCTLVANNSWPTAPTTTTIIGLKELEESTQPLPHTHIQFAHCYKNQAGWSAVLARFHRGGGKLYDLEFLNDATGRRVAAFGFHAGFAGAAAGALAVASHKKGETLGPLHPYENEAAMVAGVREALGGSGKGIKALVMGALGRCGRGAVDLFRKIGLDEDDILKWDLAETAKGGPFDEILDVDIFVNCIYLNSSIPPFLTRDHIVAAGKQRRINTTFPEPTVAVDIGSDCPRLSVISIDHLPTLLPREASEQFSHDLLPSLLEFPNSRVWTDAEALYRTKVAAAAEAEDLPGSAFANALERVISTPSVILLPFRSQQSGPPVMHPVPEIAISPAIEEPLAPEPYSPFSWASSPSPVEDDGFRSIHLSPPPSSTSPRLLKRQQSPLNPSQAHTGQGLERARFEALLQASKERNAMGTKKGNDLRKEIALKAHSKKQVERRALFLSKVLCPPSPTSTMLPKTPPESPAIFNYTLPSPGLVSPLALFESLNDNPDYGALGLREPWVEQVDFRLPKKAAQVTVGPLAHTAKPLPSLDQISARLSSKGHVRTPSAERKRLNAFLSGVGRLQMPARAVSSEPRSPSYPLTPKLQVTTLVVPRTSSTSPTALSESNLLALNSGGLPAAHAPVTTSTAAVNPREQRAKNMLSTLRKRTEHPAQERRWKRLSAPAEFSPRARTGFEHPVLSMPGGF</sequence>
<evidence type="ECO:0000256" key="14">
    <source>
        <dbReference type="ARBA" id="ARBA00047860"/>
    </source>
</evidence>